<reference evidence="1" key="1">
    <citation type="journal article" date="2020" name="Nature">
        <title>Giant virus diversity and host interactions through global metagenomics.</title>
        <authorList>
            <person name="Schulz F."/>
            <person name="Roux S."/>
            <person name="Paez-Espino D."/>
            <person name="Jungbluth S."/>
            <person name="Walsh D.A."/>
            <person name="Denef V.J."/>
            <person name="McMahon K.D."/>
            <person name="Konstantinidis K.T."/>
            <person name="Eloe-Fadrosh E.A."/>
            <person name="Kyrpides N.C."/>
            <person name="Woyke T."/>
        </authorList>
    </citation>
    <scope>NUCLEOTIDE SEQUENCE</scope>
    <source>
        <strain evidence="1">GVMAG-S-1038524-41</strain>
    </source>
</reference>
<dbReference type="EMBL" id="MN740667">
    <property type="protein sequence ID" value="QHU06750.1"/>
    <property type="molecule type" value="Genomic_DNA"/>
</dbReference>
<proteinExistence type="predicted"/>
<sequence length="61" mass="7372">MDYPLDSSVKAFPFDQITVQKGAKHIAFEKESDDQKYERMYREHVQNIQKIYSEEYKNKII</sequence>
<evidence type="ECO:0000313" key="1">
    <source>
        <dbReference type="EMBL" id="QHU06750.1"/>
    </source>
</evidence>
<name>A0A6C0JPX6_9ZZZZ</name>
<protein>
    <submittedName>
        <fullName evidence="1">Uncharacterized protein</fullName>
    </submittedName>
</protein>
<accession>A0A6C0JPX6</accession>
<dbReference type="AlphaFoldDB" id="A0A6C0JPX6"/>
<organism evidence="1">
    <name type="scientific">viral metagenome</name>
    <dbReference type="NCBI Taxonomy" id="1070528"/>
    <lineage>
        <taxon>unclassified sequences</taxon>
        <taxon>metagenomes</taxon>
        <taxon>organismal metagenomes</taxon>
    </lineage>
</organism>